<dbReference type="GO" id="GO:0046983">
    <property type="term" value="F:protein dimerization activity"/>
    <property type="evidence" value="ECO:0007669"/>
    <property type="project" value="InterPro"/>
</dbReference>
<dbReference type="AlphaFoldDB" id="A0A0U1LX31"/>
<keyword evidence="3" id="KW-0949">S-adenosyl-L-methionine</keyword>
<dbReference type="PROSITE" id="PS51683">
    <property type="entry name" value="SAM_OMT_II"/>
    <property type="match status" value="1"/>
</dbReference>
<dbReference type="InterPro" id="IPR012967">
    <property type="entry name" value="COMT_dimerisation"/>
</dbReference>
<evidence type="ECO:0000259" key="5">
    <source>
        <dbReference type="Pfam" id="PF00891"/>
    </source>
</evidence>
<dbReference type="InterPro" id="IPR001077">
    <property type="entry name" value="COMT_C"/>
</dbReference>
<feature type="active site" description="Proton acceptor" evidence="4">
    <location>
        <position position="310"/>
    </location>
</feature>
<dbReference type="SUPFAM" id="SSF46785">
    <property type="entry name" value="Winged helix' DNA-binding domain"/>
    <property type="match status" value="1"/>
</dbReference>
<evidence type="ECO:0000256" key="1">
    <source>
        <dbReference type="ARBA" id="ARBA00022603"/>
    </source>
</evidence>
<dbReference type="Pfam" id="PF08100">
    <property type="entry name" value="Dimerisation"/>
    <property type="match status" value="1"/>
</dbReference>
<dbReference type="Pfam" id="PF00891">
    <property type="entry name" value="Methyltransf_2"/>
    <property type="match status" value="1"/>
</dbReference>
<dbReference type="InterPro" id="IPR036388">
    <property type="entry name" value="WH-like_DNA-bd_sf"/>
</dbReference>
<keyword evidence="2 7" id="KW-0808">Transferase</keyword>
<dbReference type="InterPro" id="IPR036390">
    <property type="entry name" value="WH_DNA-bd_sf"/>
</dbReference>
<gene>
    <name evidence="7" type="ORF">PISL3812_04971</name>
</gene>
<keyword evidence="1 7" id="KW-0489">Methyltransferase</keyword>
<organism evidence="7 8">
    <name type="scientific">Talaromyces islandicus</name>
    <name type="common">Penicillium islandicum</name>
    <dbReference type="NCBI Taxonomy" id="28573"/>
    <lineage>
        <taxon>Eukaryota</taxon>
        <taxon>Fungi</taxon>
        <taxon>Dikarya</taxon>
        <taxon>Ascomycota</taxon>
        <taxon>Pezizomycotina</taxon>
        <taxon>Eurotiomycetes</taxon>
        <taxon>Eurotiomycetidae</taxon>
        <taxon>Eurotiales</taxon>
        <taxon>Trichocomaceae</taxon>
        <taxon>Talaromyces</taxon>
        <taxon>Talaromyces sect. Islandici</taxon>
    </lineage>
</organism>
<dbReference type="GO" id="GO:0032259">
    <property type="term" value="P:methylation"/>
    <property type="evidence" value="ECO:0007669"/>
    <property type="project" value="UniProtKB-KW"/>
</dbReference>
<dbReference type="OrthoDB" id="4212373at2759"/>
<evidence type="ECO:0000313" key="7">
    <source>
        <dbReference type="EMBL" id="CRG87949.1"/>
    </source>
</evidence>
<keyword evidence="8" id="KW-1185">Reference proteome</keyword>
<dbReference type="InterPro" id="IPR029063">
    <property type="entry name" value="SAM-dependent_MTases_sf"/>
</dbReference>
<dbReference type="SUPFAM" id="SSF53335">
    <property type="entry name" value="S-adenosyl-L-methionine-dependent methyltransferases"/>
    <property type="match status" value="1"/>
</dbReference>
<reference evidence="7 8" key="1">
    <citation type="submission" date="2015-04" db="EMBL/GenBank/DDBJ databases">
        <authorList>
            <person name="Syromyatnikov M.Y."/>
            <person name="Popov V.N."/>
        </authorList>
    </citation>
    <scope>NUCLEOTIDE SEQUENCE [LARGE SCALE GENOMIC DNA]</scope>
    <source>
        <strain evidence="7">WF-38-12</strain>
    </source>
</reference>
<evidence type="ECO:0000256" key="3">
    <source>
        <dbReference type="ARBA" id="ARBA00022691"/>
    </source>
</evidence>
<dbReference type="PANTHER" id="PTHR43712">
    <property type="entry name" value="PUTATIVE (AFU_ORTHOLOGUE AFUA_4G14580)-RELATED"/>
    <property type="match status" value="1"/>
</dbReference>
<dbReference type="GO" id="GO:0008171">
    <property type="term" value="F:O-methyltransferase activity"/>
    <property type="evidence" value="ECO:0007669"/>
    <property type="project" value="InterPro"/>
</dbReference>
<evidence type="ECO:0000256" key="2">
    <source>
        <dbReference type="ARBA" id="ARBA00022679"/>
    </source>
</evidence>
<evidence type="ECO:0000259" key="6">
    <source>
        <dbReference type="Pfam" id="PF08100"/>
    </source>
</evidence>
<dbReference type="Gene3D" id="1.10.10.10">
    <property type="entry name" value="Winged helix-like DNA-binding domain superfamily/Winged helix DNA-binding domain"/>
    <property type="match status" value="1"/>
</dbReference>
<dbReference type="Proteomes" id="UP000054383">
    <property type="component" value="Unassembled WGS sequence"/>
</dbReference>
<dbReference type="OMA" id="LIYWIRR"/>
<protein>
    <submittedName>
        <fullName evidence="7">Sterigmatocystin 8-O-methyltransferase</fullName>
    </submittedName>
</protein>
<feature type="domain" description="O-methyltransferase C-terminal" evidence="5">
    <location>
        <begin position="174"/>
        <end position="378"/>
    </location>
</feature>
<dbReference type="PIRSF" id="PIRSF005739">
    <property type="entry name" value="O-mtase"/>
    <property type="match status" value="1"/>
</dbReference>
<proteinExistence type="predicted"/>
<dbReference type="PANTHER" id="PTHR43712:SF1">
    <property type="entry name" value="HYPOTHETICAL O-METHYLTRANSFERASE (EUROFUNG)-RELATED"/>
    <property type="match status" value="1"/>
</dbReference>
<dbReference type="EMBL" id="CVMT01000004">
    <property type="protein sequence ID" value="CRG87949.1"/>
    <property type="molecule type" value="Genomic_DNA"/>
</dbReference>
<evidence type="ECO:0000313" key="8">
    <source>
        <dbReference type="Proteomes" id="UP000054383"/>
    </source>
</evidence>
<dbReference type="Gene3D" id="3.40.50.150">
    <property type="entry name" value="Vaccinia Virus protein VP39"/>
    <property type="match status" value="1"/>
</dbReference>
<evidence type="ECO:0000256" key="4">
    <source>
        <dbReference type="PIRSR" id="PIRSR005739-1"/>
    </source>
</evidence>
<dbReference type="InterPro" id="IPR016461">
    <property type="entry name" value="COMT-like"/>
</dbReference>
<feature type="domain" description="O-methyltransferase dimerisation" evidence="6">
    <location>
        <begin position="60"/>
        <end position="124"/>
    </location>
</feature>
<sequence length="402" mass="44693">MASQLDSLIDQLGQTAKAIQNDPSYFQSSPEQRLKLLKATQELYKTTQDPMEAYMEFLISMARVTVIRLFIKWKVFEIIATEGTISYASLAEKANADATLITRLARMLVCTGILQQNTADELSLSPSANIFIAPHPASALVQFGYDFHCVAAMAMPKYFDIYGRKEPVGRYKTITAYAYGNPDWTVWEHLNSDPAGMAVFMTSMVAMSHMQPIVGSYDFKWLLDEAPKSEDRTLVVDIGGGKGHAIQAIAQATPGLPLSRCVVEDLDDIIQEAKINASSEMSQVQFVVMDFHKEQPVKDALIYYIRRCLHDYGDDEVTGILEQTRKSMAKDSKLLIVEQILDNPPDPFAVAADVFISTIGGKERTMEDFEHVTSRAGLKIVKVHRSPGSDVGIIECEKDTSD</sequence>
<accession>A0A0U1LX31</accession>
<name>A0A0U1LX31_TALIS</name>